<name>A0A813ZWW2_9BILA</name>
<dbReference type="Gene3D" id="3.30.160.20">
    <property type="match status" value="1"/>
</dbReference>
<dbReference type="FunFam" id="3.30.70.330:FF:000026">
    <property type="entry name" value="APOBEC1 complementation factor isoform X1"/>
    <property type="match status" value="1"/>
</dbReference>
<evidence type="ECO:0000256" key="2">
    <source>
        <dbReference type="ARBA" id="ARBA00022490"/>
    </source>
</evidence>
<dbReference type="AlphaFoldDB" id="A0A813ZWW2"/>
<dbReference type="PROSITE" id="PS50102">
    <property type="entry name" value="RRM"/>
    <property type="match status" value="3"/>
</dbReference>
<gene>
    <name evidence="7" type="ORF">OXX778_LOCUS11584</name>
</gene>
<dbReference type="PANTHER" id="PTHR21245">
    <property type="entry name" value="HETEROGENEOUS NUCLEAR RIBONUCLEOPROTEIN"/>
    <property type="match status" value="1"/>
</dbReference>
<feature type="domain" description="RRM" evidence="6">
    <location>
        <begin position="263"/>
        <end position="336"/>
    </location>
</feature>
<evidence type="ECO:0000259" key="6">
    <source>
        <dbReference type="PROSITE" id="PS50102"/>
    </source>
</evidence>
<dbReference type="FunFam" id="3.30.70.330:FF:000022">
    <property type="entry name" value="APOBEC1 complementation factor isoform X1"/>
    <property type="match status" value="1"/>
</dbReference>
<dbReference type="GO" id="GO:0005737">
    <property type="term" value="C:cytoplasm"/>
    <property type="evidence" value="ECO:0007669"/>
    <property type="project" value="UniProtKB-SubCell"/>
</dbReference>
<dbReference type="InterPro" id="IPR035979">
    <property type="entry name" value="RBD_domain_sf"/>
</dbReference>
<protein>
    <recommendedName>
        <fullName evidence="6">RRM domain-containing protein</fullName>
    </recommendedName>
</protein>
<proteinExistence type="predicted"/>
<dbReference type="InterPro" id="IPR012677">
    <property type="entry name" value="Nucleotide-bd_a/b_plait_sf"/>
</dbReference>
<keyword evidence="8" id="KW-1185">Reference proteome</keyword>
<dbReference type="OrthoDB" id="3800936at2759"/>
<evidence type="ECO:0000256" key="4">
    <source>
        <dbReference type="ARBA" id="ARBA00022884"/>
    </source>
</evidence>
<feature type="domain" description="RRM" evidence="6">
    <location>
        <begin position="168"/>
        <end position="250"/>
    </location>
</feature>
<dbReference type="GO" id="GO:0003723">
    <property type="term" value="F:RNA binding"/>
    <property type="evidence" value="ECO:0007669"/>
    <property type="project" value="UniProtKB-UniRule"/>
</dbReference>
<evidence type="ECO:0000313" key="8">
    <source>
        <dbReference type="Proteomes" id="UP000663879"/>
    </source>
</evidence>
<comment type="subcellular location">
    <subcellularLocation>
        <location evidence="1">Cytoplasm</location>
    </subcellularLocation>
</comment>
<keyword evidence="2" id="KW-0963">Cytoplasm</keyword>
<dbReference type="InterPro" id="IPR006535">
    <property type="entry name" value="HnRNP_R/Q_splicing_fac"/>
</dbReference>
<dbReference type="EMBL" id="CAJNOC010001977">
    <property type="protein sequence ID" value="CAF0904721.1"/>
    <property type="molecule type" value="Genomic_DNA"/>
</dbReference>
<accession>A0A813ZWW2</accession>
<evidence type="ECO:0000313" key="7">
    <source>
        <dbReference type="EMBL" id="CAF0904721.1"/>
    </source>
</evidence>
<keyword evidence="3" id="KW-0677">Repeat</keyword>
<evidence type="ECO:0000256" key="3">
    <source>
        <dbReference type="ARBA" id="ARBA00022737"/>
    </source>
</evidence>
<dbReference type="SUPFAM" id="SSF54928">
    <property type="entry name" value="RNA-binding domain, RBD"/>
    <property type="match status" value="2"/>
</dbReference>
<dbReference type="CDD" id="cd12249">
    <property type="entry name" value="RRM1_hnRNPR_like"/>
    <property type="match status" value="1"/>
</dbReference>
<evidence type="ECO:0000256" key="1">
    <source>
        <dbReference type="ARBA" id="ARBA00004496"/>
    </source>
</evidence>
<dbReference type="Proteomes" id="UP000663879">
    <property type="component" value="Unassembled WGS sequence"/>
</dbReference>
<dbReference type="Pfam" id="PF14709">
    <property type="entry name" value="DND1_DSRM"/>
    <property type="match status" value="1"/>
</dbReference>
<sequence>MENKLAELKYLGSQTGPSLDISSMNLSENCDSSNKSNMNLILNNSQTNLEEINKLLKRTGYPLCQENGQRKFGPPSDWGNKTIPDRGCEAFIGKIPRDCFEDELIPILERIGPIYEFRLMMEYSGFNRGFGFVMYTSREHAKKCVNELNNYEIRKGRMIGVCRSVDNCRLFVGGIPKNKKRDEILEEMKKVTEDVVNVIVYPCAHDKTKNRGFAFVQYSSHRAAAIARRKLIPNRIQIFGQPIAVDWAEPEAEVDEDIMATVKIVYVRNLMLTTSEETIKIEFEKAIGQGSIERVKKMKDFAFVHFKEREDAISCINKLNGTSIEGSIIELSLSKPADKASLQKLLRTSPNALELNVLLNQNILPNTPILTFPLINDPQFPLLNNDFIFPDNQSVSIPIKSETILNYPPVSYISNNINVASNLNNNNSNNSNNGKVKYSSKGAAYNRYSNPGKSNHVLGTVKKQPPNQDVPYEFLPNYNQIPVLPYPNLPQYLNKTSVQLLEEICIKEGLNSPIYTLHTTPGTDQDGREIGLFMYKISISNFLNGSPICSNRLMRTIEDAKHDAAEYVISQIFPNQNYADLNGVIMPGTMIPTAPYILSNGEGLSNNANSFNVTTTSYLTDQLPSVDSSLNSSTNSQYLMSSQQPQYILDSSGQYFMYQTQPFY</sequence>
<dbReference type="SUPFAM" id="SSF54768">
    <property type="entry name" value="dsRNA-binding domain-like"/>
    <property type="match status" value="1"/>
</dbReference>
<evidence type="ECO:0000256" key="5">
    <source>
        <dbReference type="PROSITE-ProRule" id="PRU00176"/>
    </source>
</evidence>
<dbReference type="CDD" id="cd12251">
    <property type="entry name" value="RRM3_hnRNPR_like"/>
    <property type="match status" value="1"/>
</dbReference>
<keyword evidence="4 5" id="KW-0694">RNA-binding</keyword>
<dbReference type="InterPro" id="IPR000504">
    <property type="entry name" value="RRM_dom"/>
</dbReference>
<reference evidence="7" key="1">
    <citation type="submission" date="2021-02" db="EMBL/GenBank/DDBJ databases">
        <authorList>
            <person name="Nowell W R."/>
        </authorList>
    </citation>
    <scope>NUCLEOTIDE SEQUENCE</scope>
    <source>
        <strain evidence="7">Ploen Becks lab</strain>
    </source>
</reference>
<dbReference type="NCBIfam" id="TIGR01648">
    <property type="entry name" value="hnRNP-R-Q"/>
    <property type="match status" value="1"/>
</dbReference>
<dbReference type="Pfam" id="PF00076">
    <property type="entry name" value="RRM_1"/>
    <property type="match status" value="3"/>
</dbReference>
<dbReference type="SMART" id="SM00360">
    <property type="entry name" value="RRM"/>
    <property type="match status" value="3"/>
</dbReference>
<dbReference type="Gene3D" id="3.30.70.330">
    <property type="match status" value="3"/>
</dbReference>
<organism evidence="7 8">
    <name type="scientific">Brachionus calyciflorus</name>
    <dbReference type="NCBI Taxonomy" id="104777"/>
    <lineage>
        <taxon>Eukaryota</taxon>
        <taxon>Metazoa</taxon>
        <taxon>Spiralia</taxon>
        <taxon>Gnathifera</taxon>
        <taxon>Rotifera</taxon>
        <taxon>Eurotatoria</taxon>
        <taxon>Monogononta</taxon>
        <taxon>Pseudotrocha</taxon>
        <taxon>Ploima</taxon>
        <taxon>Brachionidae</taxon>
        <taxon>Brachionus</taxon>
    </lineage>
</organism>
<comment type="caution">
    <text evidence="7">The sequence shown here is derived from an EMBL/GenBank/DDBJ whole genome shotgun (WGS) entry which is preliminary data.</text>
</comment>
<feature type="domain" description="RRM" evidence="6">
    <location>
        <begin position="88"/>
        <end position="166"/>
    </location>
</feature>